<feature type="non-terminal residue" evidence="1">
    <location>
        <position position="1"/>
    </location>
</feature>
<reference evidence="1 2" key="1">
    <citation type="submission" date="2024-05" db="EMBL/GenBank/DDBJ databases">
        <title>Genome sequencing and assembly of Indian major carp, Cirrhinus mrigala (Hamilton, 1822).</title>
        <authorList>
            <person name="Mohindra V."/>
            <person name="Chowdhury L.M."/>
            <person name="Lal K."/>
            <person name="Jena J.K."/>
        </authorList>
    </citation>
    <scope>NUCLEOTIDE SEQUENCE [LARGE SCALE GENOMIC DNA]</scope>
    <source>
        <strain evidence="1">CM1030</strain>
        <tissue evidence="1">Blood</tissue>
    </source>
</reference>
<name>A0ABD0N5Q2_CIRMR</name>
<sequence>LDFGLLEIGSESISTIDITNNSLLDAHWSLEELSHTQPPTKGLVQHPIYTS</sequence>
<gene>
    <name evidence="1" type="ORF">M9458_048020</name>
</gene>
<dbReference type="AlphaFoldDB" id="A0ABD0N5Q2"/>
<dbReference type="Proteomes" id="UP001529510">
    <property type="component" value="Unassembled WGS sequence"/>
</dbReference>
<comment type="caution">
    <text evidence="1">The sequence shown here is derived from an EMBL/GenBank/DDBJ whole genome shotgun (WGS) entry which is preliminary data.</text>
</comment>
<dbReference type="EMBL" id="JAMKFB020000024">
    <property type="protein sequence ID" value="KAL0156774.1"/>
    <property type="molecule type" value="Genomic_DNA"/>
</dbReference>
<accession>A0ABD0N5Q2</accession>
<keyword evidence="2" id="KW-1185">Reference proteome</keyword>
<evidence type="ECO:0000313" key="1">
    <source>
        <dbReference type="EMBL" id="KAL0156774.1"/>
    </source>
</evidence>
<proteinExistence type="predicted"/>
<protein>
    <submittedName>
        <fullName evidence="1">Uncharacterized protein</fullName>
    </submittedName>
</protein>
<evidence type="ECO:0000313" key="2">
    <source>
        <dbReference type="Proteomes" id="UP001529510"/>
    </source>
</evidence>
<organism evidence="1 2">
    <name type="scientific">Cirrhinus mrigala</name>
    <name type="common">Mrigala</name>
    <dbReference type="NCBI Taxonomy" id="683832"/>
    <lineage>
        <taxon>Eukaryota</taxon>
        <taxon>Metazoa</taxon>
        <taxon>Chordata</taxon>
        <taxon>Craniata</taxon>
        <taxon>Vertebrata</taxon>
        <taxon>Euteleostomi</taxon>
        <taxon>Actinopterygii</taxon>
        <taxon>Neopterygii</taxon>
        <taxon>Teleostei</taxon>
        <taxon>Ostariophysi</taxon>
        <taxon>Cypriniformes</taxon>
        <taxon>Cyprinidae</taxon>
        <taxon>Labeoninae</taxon>
        <taxon>Labeonini</taxon>
        <taxon>Cirrhinus</taxon>
    </lineage>
</organism>